<dbReference type="AlphaFoldDB" id="A0AAV7U2L2"/>
<protein>
    <submittedName>
        <fullName evidence="1">Uncharacterized protein</fullName>
    </submittedName>
</protein>
<dbReference type="Proteomes" id="UP001066276">
    <property type="component" value="Chromosome 3_1"/>
</dbReference>
<evidence type="ECO:0000313" key="1">
    <source>
        <dbReference type="EMBL" id="KAJ1183247.1"/>
    </source>
</evidence>
<keyword evidence="2" id="KW-1185">Reference proteome</keyword>
<reference evidence="1" key="1">
    <citation type="journal article" date="2022" name="bioRxiv">
        <title>Sequencing and chromosome-scale assembly of the giantPleurodeles waltlgenome.</title>
        <authorList>
            <person name="Brown T."/>
            <person name="Elewa A."/>
            <person name="Iarovenko S."/>
            <person name="Subramanian E."/>
            <person name="Araus A.J."/>
            <person name="Petzold A."/>
            <person name="Susuki M."/>
            <person name="Suzuki K.-i.T."/>
            <person name="Hayashi T."/>
            <person name="Toyoda A."/>
            <person name="Oliveira C."/>
            <person name="Osipova E."/>
            <person name="Leigh N.D."/>
            <person name="Simon A."/>
            <person name="Yun M.H."/>
        </authorList>
    </citation>
    <scope>NUCLEOTIDE SEQUENCE</scope>
    <source>
        <strain evidence="1">20211129_DDA</strain>
        <tissue evidence="1">Liver</tissue>
    </source>
</reference>
<name>A0AAV7U2L2_PLEWA</name>
<comment type="caution">
    <text evidence="1">The sequence shown here is derived from an EMBL/GenBank/DDBJ whole genome shotgun (WGS) entry which is preliminary data.</text>
</comment>
<evidence type="ECO:0000313" key="2">
    <source>
        <dbReference type="Proteomes" id="UP001066276"/>
    </source>
</evidence>
<sequence>MKGCVISEKSIVKHQVLDDEVGQVLREKGIVEYQVLDDDEHGLRYKKEGYSRVPSAGCRSRVIRLGWDWVIREKRIAEYQAQDEEEVLSYKREGYSREAGAG</sequence>
<proteinExistence type="predicted"/>
<dbReference type="EMBL" id="JANPWB010000005">
    <property type="protein sequence ID" value="KAJ1183247.1"/>
    <property type="molecule type" value="Genomic_DNA"/>
</dbReference>
<organism evidence="1 2">
    <name type="scientific">Pleurodeles waltl</name>
    <name type="common">Iberian ribbed newt</name>
    <dbReference type="NCBI Taxonomy" id="8319"/>
    <lineage>
        <taxon>Eukaryota</taxon>
        <taxon>Metazoa</taxon>
        <taxon>Chordata</taxon>
        <taxon>Craniata</taxon>
        <taxon>Vertebrata</taxon>
        <taxon>Euteleostomi</taxon>
        <taxon>Amphibia</taxon>
        <taxon>Batrachia</taxon>
        <taxon>Caudata</taxon>
        <taxon>Salamandroidea</taxon>
        <taxon>Salamandridae</taxon>
        <taxon>Pleurodelinae</taxon>
        <taxon>Pleurodeles</taxon>
    </lineage>
</organism>
<gene>
    <name evidence="1" type="ORF">NDU88_000072</name>
</gene>
<accession>A0AAV7U2L2</accession>